<name>A0A2P2KHW4_RHIMU</name>
<evidence type="ECO:0000256" key="4">
    <source>
        <dbReference type="ARBA" id="ARBA00022989"/>
    </source>
</evidence>
<dbReference type="NCBIfam" id="TIGR01494">
    <property type="entry name" value="ATPase_P-type"/>
    <property type="match status" value="1"/>
</dbReference>
<protein>
    <submittedName>
        <fullName evidence="7">Copper-transporting ATPase PAA1ic</fullName>
    </submittedName>
</protein>
<proteinExistence type="predicted"/>
<accession>A0A2P2KHW4</accession>
<dbReference type="InterPro" id="IPR023299">
    <property type="entry name" value="ATPase_P-typ_cyto_dom_N"/>
</dbReference>
<dbReference type="GO" id="GO:0005524">
    <property type="term" value="F:ATP binding"/>
    <property type="evidence" value="ECO:0007669"/>
    <property type="project" value="InterPro"/>
</dbReference>
<keyword evidence="3" id="KW-1278">Translocase</keyword>
<dbReference type="SUPFAM" id="SSF56784">
    <property type="entry name" value="HAD-like"/>
    <property type="match status" value="1"/>
</dbReference>
<dbReference type="AlphaFoldDB" id="A0A2P2KHW4"/>
<evidence type="ECO:0000256" key="5">
    <source>
        <dbReference type="ARBA" id="ARBA00023136"/>
    </source>
</evidence>
<dbReference type="GO" id="GO:0016020">
    <property type="term" value="C:membrane"/>
    <property type="evidence" value="ECO:0007669"/>
    <property type="project" value="UniProtKB-SubCell"/>
</dbReference>
<dbReference type="Gene3D" id="3.40.50.1000">
    <property type="entry name" value="HAD superfamily/HAD-like"/>
    <property type="match status" value="1"/>
</dbReference>
<dbReference type="PRINTS" id="PR00119">
    <property type="entry name" value="CATATPASE"/>
</dbReference>
<keyword evidence="4 6" id="KW-1133">Transmembrane helix</keyword>
<reference evidence="7" key="1">
    <citation type="submission" date="2018-02" db="EMBL/GenBank/DDBJ databases">
        <title>Rhizophora mucronata_Transcriptome.</title>
        <authorList>
            <person name="Meera S.P."/>
            <person name="Sreeshan A."/>
            <person name="Augustine A."/>
        </authorList>
    </citation>
    <scope>NUCLEOTIDE SEQUENCE</scope>
    <source>
        <tissue evidence="7">Leaf</tissue>
    </source>
</reference>
<dbReference type="InterPro" id="IPR001757">
    <property type="entry name" value="P_typ_ATPase"/>
</dbReference>
<dbReference type="GO" id="GO:0016887">
    <property type="term" value="F:ATP hydrolysis activity"/>
    <property type="evidence" value="ECO:0007669"/>
    <property type="project" value="InterPro"/>
</dbReference>
<dbReference type="PANTHER" id="PTHR43520:SF22">
    <property type="entry name" value="COPPER-TRANSPORTING ATPASE PAA1, CHLOROPLASTIC"/>
    <property type="match status" value="1"/>
</dbReference>
<dbReference type="EMBL" id="GGEC01024816">
    <property type="protein sequence ID" value="MBX05300.1"/>
    <property type="molecule type" value="Transcribed_RNA"/>
</dbReference>
<dbReference type="InterPro" id="IPR036412">
    <property type="entry name" value="HAD-like_sf"/>
</dbReference>
<evidence type="ECO:0000256" key="6">
    <source>
        <dbReference type="SAM" id="Phobius"/>
    </source>
</evidence>
<organism evidence="7">
    <name type="scientific">Rhizophora mucronata</name>
    <name type="common">Asiatic mangrove</name>
    <dbReference type="NCBI Taxonomy" id="61149"/>
    <lineage>
        <taxon>Eukaryota</taxon>
        <taxon>Viridiplantae</taxon>
        <taxon>Streptophyta</taxon>
        <taxon>Embryophyta</taxon>
        <taxon>Tracheophyta</taxon>
        <taxon>Spermatophyta</taxon>
        <taxon>Magnoliopsida</taxon>
        <taxon>eudicotyledons</taxon>
        <taxon>Gunneridae</taxon>
        <taxon>Pentapetalae</taxon>
        <taxon>rosids</taxon>
        <taxon>fabids</taxon>
        <taxon>Malpighiales</taxon>
        <taxon>Rhizophoraceae</taxon>
        <taxon>Rhizophora</taxon>
    </lineage>
</organism>
<evidence type="ECO:0000256" key="1">
    <source>
        <dbReference type="ARBA" id="ARBA00004370"/>
    </source>
</evidence>
<comment type="subcellular location">
    <subcellularLocation>
        <location evidence="1">Membrane</location>
    </subcellularLocation>
</comment>
<dbReference type="PRINTS" id="PR00120">
    <property type="entry name" value="HATPASE"/>
</dbReference>
<dbReference type="FunFam" id="3.40.50.1000:FF:000453">
    <property type="entry name" value="Copper-transporting ATPase PAA1 chloroplastic"/>
    <property type="match status" value="1"/>
</dbReference>
<evidence type="ECO:0000256" key="2">
    <source>
        <dbReference type="ARBA" id="ARBA00022692"/>
    </source>
</evidence>
<dbReference type="GO" id="GO:0005507">
    <property type="term" value="F:copper ion binding"/>
    <property type="evidence" value="ECO:0007669"/>
    <property type="project" value="TreeGrafter"/>
</dbReference>
<dbReference type="Gene3D" id="3.40.1110.10">
    <property type="entry name" value="Calcium-transporting ATPase, cytoplasmic domain N"/>
    <property type="match status" value="1"/>
</dbReference>
<dbReference type="GO" id="GO:0043682">
    <property type="term" value="F:P-type divalent copper transporter activity"/>
    <property type="evidence" value="ECO:0007669"/>
    <property type="project" value="TreeGrafter"/>
</dbReference>
<keyword evidence="2 6" id="KW-0812">Transmembrane</keyword>
<dbReference type="GO" id="GO:0055070">
    <property type="term" value="P:copper ion homeostasis"/>
    <property type="evidence" value="ECO:0007669"/>
    <property type="project" value="TreeGrafter"/>
</dbReference>
<evidence type="ECO:0000313" key="7">
    <source>
        <dbReference type="EMBL" id="MBX05300.1"/>
    </source>
</evidence>
<dbReference type="PANTHER" id="PTHR43520">
    <property type="entry name" value="ATP7, ISOFORM B"/>
    <property type="match status" value="1"/>
</dbReference>
<sequence>MKVTDGTFMEEPGSGAVATIENKKVSVGTLDWVQRHGVCENQFQEMEDVKNQSVVYVGVDDTLAGLIYLEDQIREDAGHVVKSLSGQGINVYMLSGDKRSTAEYVASIVGIPKDKVLSGVKPDEKKKFINELQKDQNILAMVGDGINDAAALASSHVGVAMGGGVAAASEVSSIVLMGNRLSQLLDALELSRLTMKTIKQNLWWAFAYNIVGIPIGAGMLLPITGTMLTPSIAGALMGLSSIGVMTNSLLLRLKFASREKKVNGATSSSKIYLGSDILTEREVGMKQPYSGAR</sequence>
<feature type="transmembrane region" description="Helical" evidence="6">
    <location>
        <begin position="202"/>
        <end position="225"/>
    </location>
</feature>
<dbReference type="InterPro" id="IPR023214">
    <property type="entry name" value="HAD_sf"/>
</dbReference>
<keyword evidence="5 6" id="KW-0472">Membrane</keyword>
<feature type="transmembrane region" description="Helical" evidence="6">
    <location>
        <begin position="231"/>
        <end position="251"/>
    </location>
</feature>
<evidence type="ECO:0000256" key="3">
    <source>
        <dbReference type="ARBA" id="ARBA00022967"/>
    </source>
</evidence>
<dbReference type="Pfam" id="PF00702">
    <property type="entry name" value="Hydrolase"/>
    <property type="match status" value="1"/>
</dbReference>
<dbReference type="SUPFAM" id="SSF81660">
    <property type="entry name" value="Metal cation-transporting ATPase, ATP-binding domain N"/>
    <property type="match status" value="1"/>
</dbReference>